<dbReference type="InterPro" id="IPR027417">
    <property type="entry name" value="P-loop_NTPase"/>
</dbReference>
<feature type="repeat" description="WD" evidence="2">
    <location>
        <begin position="1395"/>
        <end position="1429"/>
    </location>
</feature>
<evidence type="ECO:0000256" key="1">
    <source>
        <dbReference type="ARBA" id="ARBA00022737"/>
    </source>
</evidence>
<dbReference type="Gene3D" id="2.130.10.10">
    <property type="entry name" value="YVTN repeat-like/Quinoprotein amine dehydrogenase"/>
    <property type="match status" value="2"/>
</dbReference>
<keyword evidence="1" id="KW-0677">Repeat</keyword>
<dbReference type="InterPro" id="IPR001680">
    <property type="entry name" value="WD40_rpt"/>
</dbReference>
<feature type="domain" description="Nephrocystin 3-like N-terminal" evidence="3">
    <location>
        <begin position="370"/>
        <end position="534"/>
    </location>
</feature>
<dbReference type="Pfam" id="PF00400">
    <property type="entry name" value="WD40"/>
    <property type="match status" value="2"/>
</dbReference>
<dbReference type="SUPFAM" id="SSF52540">
    <property type="entry name" value="P-loop containing nucleoside triphosphate hydrolases"/>
    <property type="match status" value="1"/>
</dbReference>
<dbReference type="Gene3D" id="3.40.50.300">
    <property type="entry name" value="P-loop containing nucleotide triphosphate hydrolases"/>
    <property type="match status" value="1"/>
</dbReference>
<dbReference type="SMART" id="SM00320">
    <property type="entry name" value="WD40"/>
    <property type="match status" value="4"/>
</dbReference>
<evidence type="ECO:0000313" key="5">
    <source>
        <dbReference type="Proteomes" id="UP000076532"/>
    </source>
</evidence>
<reference evidence="4 5" key="1">
    <citation type="journal article" date="2016" name="Mol. Biol. Evol.">
        <title>Comparative Genomics of Early-Diverging Mushroom-Forming Fungi Provides Insights into the Origins of Lignocellulose Decay Capabilities.</title>
        <authorList>
            <person name="Nagy L.G."/>
            <person name="Riley R."/>
            <person name="Tritt A."/>
            <person name="Adam C."/>
            <person name="Daum C."/>
            <person name="Floudas D."/>
            <person name="Sun H."/>
            <person name="Yadav J.S."/>
            <person name="Pangilinan J."/>
            <person name="Larsson K.H."/>
            <person name="Matsuura K."/>
            <person name="Barry K."/>
            <person name="Labutti K."/>
            <person name="Kuo R."/>
            <person name="Ohm R.A."/>
            <person name="Bhattacharya S.S."/>
            <person name="Shirouzu T."/>
            <person name="Yoshinaga Y."/>
            <person name="Martin F.M."/>
            <person name="Grigoriev I.V."/>
            <person name="Hibbett D.S."/>
        </authorList>
    </citation>
    <scope>NUCLEOTIDE SEQUENCE [LARGE SCALE GENOMIC DNA]</scope>
    <source>
        <strain evidence="4 5">CBS 109695</strain>
    </source>
</reference>
<sequence length="1541" mass="169409">MSPESEPPLVAYTLQIISANDLPLRRLKVLGERNVIAKATVEGRSVQTESRMCTSSAEWKQTFPTEARKTSSKMFLQLSCPTHGSLNCGAEIVISDLLLRCRYGKDAELDLRGTKSGLQGRIKIRLSLSRSGSWSDDEAQRLALVLTQQPNPEMSATGGCIDAVDGLLAISFPTPPAMAAQSIQNVLNKLENLMRIADAVAEVHPYAKVAWEVLSAAHKIIVAQVAIDQSVADLFQTMQDVYGFVDAIKAVPSKIQHLEKIIQRILIQTAECGNLIREYSGHGFGGRLLRETMGASTPAKVAAMAQCLTTLHGQFDTGVAVHTAVVCFRIQTDVTALWEDTTLDRLGSSGVDLGSLSCCLPGTRRDALNEILEWASNPSQGDSSNVLWLYGVTGIGKSAVAATVATHFSKMGRLGGFVGFNRAFPEQSEASTAVKALARQLAEHDGRLRALITKTVKDCTKGSVLRASLSEQFDRLIVQTLASIPALAGEGPIVIVLDGLYECGQPDDWASLLELLVNQTASLPSNLRFIITGRTVDGILDAVTGAVVHPRIRIRELLSSSHLDISAYFTSRMQQIRRKNTYLHKDWVGPTAIAQLTAQAVGFFPWAVSASNFIDTHCPPESLKSLLLQPPTFISETNPLLDEIYRAALDSAGDWKDIYFVSDFRAIMGAILGSPIAISATAIHRLLDRPLSFEPPVMVTIRRLGSVLSYGPVVQVVHPSFLDFLSSQERCGRDIWCFEHGPVRLGVNVGPATLCLQRLNTGLERNICGMTLSARLTKEALPEELAYACQFWVDHIFSDETFELREMEQLMVVFLHAHLLHWLEAMSILKKSEEVAPMLQRVAAWLEKKTFEDKSLKYLVIEAINFARQLASVIAEHPLYVYYVLLPFCSSNSILYQRFHDALVDPLVLLVPSHGPVGIGAATATMCLLTMNAGLKRNMCNMTLSVSLTTEVLPEALAYACQCWVDHVCIDEAVELREMEKLSVIFLHAHLLHWFEAMILLKKSEKIVPMLQRVATWLEEHNVEDENLMDLLAEAIDFARKFASVIGEHPLHVYYTALPFCPSHSILYRLFHDALVDPSVLLVPPHGLVRISADPATMCLRIMNAGLKRNICNMMLSAARQTTEVLPEALAYACQSWVDHICTKKGFESREMEKLTVVLLRAHLLHWFEAMSLLKKSEEIAPMLQRVATWLEENTFEDKSLKDLVIEAIDFAGKFAAEIAEHPLYVYCTALPLLPSQSILYRLFHDPLVDPSVLHVAFTDGMITSIAFSTDGLRLVTGNFRLTVWDTATSKKLLEIFVPYPYSAVFSRDGSRIACGAENSTVYAWDSVSGAQVIGPLSHSKSSGIVNAVAWSTDGERLLSGCGAGEVILWNTMVLTGNQSITKINHPGCSTEKPLRSVAFSSDGSQIASCSEQGDVYVWDSNTGGIVWSVPEPQGSDPGISVSFLSSDMGEFLVVKTKEGTQVRDASAGDLCPLPDSLAGAVGLTRGDFRVNLLMQSISKHNPILRSSRLKFPQWAAQGGYFAFAEEDERCHVVHLPKLSL</sequence>
<dbReference type="InterPro" id="IPR036322">
    <property type="entry name" value="WD40_repeat_dom_sf"/>
</dbReference>
<dbReference type="InterPro" id="IPR056884">
    <property type="entry name" value="NPHP3-like_N"/>
</dbReference>
<protein>
    <recommendedName>
        <fullName evidence="3">Nephrocystin 3-like N-terminal domain-containing protein</fullName>
    </recommendedName>
</protein>
<dbReference type="PANTHER" id="PTHR10039:SF14">
    <property type="entry name" value="NACHT DOMAIN-CONTAINING PROTEIN"/>
    <property type="match status" value="1"/>
</dbReference>
<organism evidence="4 5">
    <name type="scientific">Athelia psychrophila</name>
    <dbReference type="NCBI Taxonomy" id="1759441"/>
    <lineage>
        <taxon>Eukaryota</taxon>
        <taxon>Fungi</taxon>
        <taxon>Dikarya</taxon>
        <taxon>Basidiomycota</taxon>
        <taxon>Agaricomycotina</taxon>
        <taxon>Agaricomycetes</taxon>
        <taxon>Agaricomycetidae</taxon>
        <taxon>Atheliales</taxon>
        <taxon>Atheliaceae</taxon>
        <taxon>Athelia</taxon>
    </lineage>
</organism>
<proteinExistence type="predicted"/>
<evidence type="ECO:0000259" key="3">
    <source>
        <dbReference type="Pfam" id="PF24883"/>
    </source>
</evidence>
<dbReference type="EMBL" id="KV417534">
    <property type="protein sequence ID" value="KZP23201.1"/>
    <property type="molecule type" value="Genomic_DNA"/>
</dbReference>
<dbReference type="PANTHER" id="PTHR10039">
    <property type="entry name" value="AMELOGENIN"/>
    <property type="match status" value="1"/>
</dbReference>
<dbReference type="Pfam" id="PF24883">
    <property type="entry name" value="NPHP3_N"/>
    <property type="match status" value="1"/>
</dbReference>
<evidence type="ECO:0000313" key="4">
    <source>
        <dbReference type="EMBL" id="KZP23201.1"/>
    </source>
</evidence>
<dbReference type="STRING" id="436010.A0A166LQ19"/>
<dbReference type="PROSITE" id="PS50082">
    <property type="entry name" value="WD_REPEATS_2"/>
    <property type="match status" value="1"/>
</dbReference>
<accession>A0A166LQ19</accession>
<dbReference type="InterPro" id="IPR015943">
    <property type="entry name" value="WD40/YVTN_repeat-like_dom_sf"/>
</dbReference>
<dbReference type="Proteomes" id="UP000076532">
    <property type="component" value="Unassembled WGS sequence"/>
</dbReference>
<dbReference type="SUPFAM" id="SSF50978">
    <property type="entry name" value="WD40 repeat-like"/>
    <property type="match status" value="1"/>
</dbReference>
<evidence type="ECO:0000256" key="2">
    <source>
        <dbReference type="PROSITE-ProRule" id="PRU00221"/>
    </source>
</evidence>
<name>A0A166LQ19_9AGAM</name>
<keyword evidence="5" id="KW-1185">Reference proteome</keyword>
<keyword evidence="2" id="KW-0853">WD repeat</keyword>
<gene>
    <name evidence="4" type="ORF">FIBSPDRAFT_1043120</name>
</gene>
<dbReference type="OrthoDB" id="163438at2759"/>